<dbReference type="InterPro" id="IPR011989">
    <property type="entry name" value="ARM-like"/>
</dbReference>
<dbReference type="EMBL" id="GDJX01018795">
    <property type="protein sequence ID" value="JAT49141.1"/>
    <property type="molecule type" value="Transcribed_RNA"/>
</dbReference>
<dbReference type="PANTHER" id="PTHR23424">
    <property type="entry name" value="SERUM AMYLOID A"/>
    <property type="match status" value="1"/>
</dbReference>
<feature type="chain" id="PRO_5008899896" evidence="5">
    <location>
        <begin position="18"/>
        <end position="566"/>
    </location>
</feature>
<dbReference type="AlphaFoldDB" id="A0A1D1Y3D5"/>
<dbReference type="InterPro" id="IPR052464">
    <property type="entry name" value="Synovial_Prolif_Regulator"/>
</dbReference>
<keyword evidence="5" id="KW-0732">Signal</keyword>
<organism evidence="6">
    <name type="scientific">Anthurium amnicola</name>
    <dbReference type="NCBI Taxonomy" id="1678845"/>
    <lineage>
        <taxon>Eukaryota</taxon>
        <taxon>Viridiplantae</taxon>
        <taxon>Streptophyta</taxon>
        <taxon>Embryophyta</taxon>
        <taxon>Tracheophyta</taxon>
        <taxon>Spermatophyta</taxon>
        <taxon>Magnoliopsida</taxon>
        <taxon>Liliopsida</taxon>
        <taxon>Araceae</taxon>
        <taxon>Pothoideae</taxon>
        <taxon>Potheae</taxon>
        <taxon>Anthurium</taxon>
    </lineage>
</organism>
<evidence type="ECO:0000256" key="3">
    <source>
        <dbReference type="ARBA" id="ARBA00038401"/>
    </source>
</evidence>
<evidence type="ECO:0000256" key="2">
    <source>
        <dbReference type="ARBA" id="ARBA00023242"/>
    </source>
</evidence>
<dbReference type="Gene3D" id="1.25.10.10">
    <property type="entry name" value="Leucine-rich Repeat Variant"/>
    <property type="match status" value="1"/>
</dbReference>
<evidence type="ECO:0000313" key="6">
    <source>
        <dbReference type="EMBL" id="JAT49141.1"/>
    </source>
</evidence>
<feature type="signal peptide" evidence="5">
    <location>
        <begin position="1"/>
        <end position="17"/>
    </location>
</feature>
<dbReference type="PANTHER" id="PTHR23424:SF23">
    <property type="entry name" value="PROTEIN SAAL1"/>
    <property type="match status" value="1"/>
</dbReference>
<proteinExistence type="inferred from homology"/>
<dbReference type="InterPro" id="IPR016024">
    <property type="entry name" value="ARM-type_fold"/>
</dbReference>
<comment type="subcellular location">
    <subcellularLocation>
        <location evidence="1">Nucleus</location>
    </subcellularLocation>
</comment>
<gene>
    <name evidence="6" type="primary">saal1_1</name>
    <name evidence="6" type="ORF">g.117378</name>
</gene>
<feature type="region of interest" description="Disordered" evidence="4">
    <location>
        <begin position="37"/>
        <end position="69"/>
    </location>
</feature>
<protein>
    <submittedName>
        <fullName evidence="6">Protein saal1</fullName>
    </submittedName>
</protein>
<dbReference type="SUPFAM" id="SSF48371">
    <property type="entry name" value="ARM repeat"/>
    <property type="match status" value="1"/>
</dbReference>
<dbReference type="GO" id="GO:0005634">
    <property type="term" value="C:nucleus"/>
    <property type="evidence" value="ECO:0007669"/>
    <property type="project" value="UniProtKB-SubCell"/>
</dbReference>
<feature type="non-terminal residue" evidence="6">
    <location>
        <position position="1"/>
    </location>
</feature>
<keyword evidence="2" id="KW-0539">Nucleus</keyword>
<evidence type="ECO:0000256" key="4">
    <source>
        <dbReference type="SAM" id="MobiDB-lite"/>
    </source>
</evidence>
<reference evidence="6" key="1">
    <citation type="submission" date="2015-07" db="EMBL/GenBank/DDBJ databases">
        <title>Transcriptome Assembly of Anthurium amnicola.</title>
        <authorList>
            <person name="Suzuki J."/>
        </authorList>
    </citation>
    <scope>NUCLEOTIDE SEQUENCE</scope>
</reference>
<sequence length="566" mass="62343">SLTFCCGLLLPTPPLTSVRLPECECCNCHCELMPETEERNSERIEEEGREGDGAAAADGGGGDAPTHLPFAPSPEFSGISTTIDPSYVISLILQLLPHNARTDDCSKSILNDTASVEESEASTRETCIENVPVSTLRNEMISKIEQLGKTSESDGISEQSELLVVQDVWEDCGCILWDLSANKDHAKFMVDNFLLDVLLMNLTVSKSARVTEICLGIIGNLSCHDVISNAIISTAGLTETIIDQLSLNDTACLCEMCRLLTVSLQGEGFVPWVEALCPEYILQRILWIAENTLNSQLLEKVTELLLVILSSENIANILLPSLIKLGLSDLLVDLLSCEMGKQTDVYKLERLGVLDNILQLIEVLSTTDYCSQQFCSNVQLVQLLSGIVKLPDKDEVGNSCETSAVIIANILTDKSHLASELSQDIPFLRGLLDIFPFVTDGQLARNAVWNILARLLLQIPENSISTSSLQQYVSVLLEKAYLIEDDLEGHAPHDRGEDFKTDTVSGEKMKAATISIRRIASILNQWIIKQPAVEEDKLRVDVIDDRKVQLLLDYCCKYDSRLKIIG</sequence>
<evidence type="ECO:0000256" key="5">
    <source>
        <dbReference type="SAM" id="SignalP"/>
    </source>
</evidence>
<name>A0A1D1Y3D5_9ARAE</name>
<comment type="similarity">
    <text evidence="3">Belongs to the SAAL1 family.</text>
</comment>
<accession>A0A1D1Y3D5</accession>
<evidence type="ECO:0000256" key="1">
    <source>
        <dbReference type="ARBA" id="ARBA00004123"/>
    </source>
</evidence>